<dbReference type="RefSeq" id="WP_344790019.1">
    <property type="nucleotide sequence ID" value="NZ_BAABBV010000001.1"/>
</dbReference>
<name>A0ABP7ZEC1_9MICO</name>
<dbReference type="SUPFAM" id="SSF52540">
    <property type="entry name" value="P-loop containing nucleoside triphosphate hydrolases"/>
    <property type="match status" value="1"/>
</dbReference>
<dbReference type="InterPro" id="IPR001977">
    <property type="entry name" value="Depp_CoAkinase"/>
</dbReference>
<keyword evidence="1 3" id="KW-0547">Nucleotide-binding</keyword>
<comment type="subcellular location">
    <subcellularLocation>
        <location evidence="3">Cytoplasm</location>
    </subcellularLocation>
</comment>
<evidence type="ECO:0000256" key="4">
    <source>
        <dbReference type="NCBIfam" id="TIGR00152"/>
    </source>
</evidence>
<dbReference type="PROSITE" id="PS51219">
    <property type="entry name" value="DPCK"/>
    <property type="match status" value="1"/>
</dbReference>
<feature type="binding site" evidence="3">
    <location>
        <begin position="11"/>
        <end position="16"/>
    </location>
    <ligand>
        <name>ATP</name>
        <dbReference type="ChEBI" id="CHEBI:30616"/>
    </ligand>
</feature>
<evidence type="ECO:0000256" key="3">
    <source>
        <dbReference type="HAMAP-Rule" id="MF_00376"/>
    </source>
</evidence>
<dbReference type="HAMAP" id="MF_00376">
    <property type="entry name" value="Dephospho_CoA_kinase"/>
    <property type="match status" value="1"/>
</dbReference>
<reference evidence="5" key="1">
    <citation type="journal article" date="2014" name="Int. J. Syst. Evol. Microbiol.">
        <title>Complete genome of a new Firmicutes species belonging to the dominant human colonic microbiota ('Ruminococcus bicirculans') reveals two chromosomes and a selective capacity to utilize plant glucans.</title>
        <authorList>
            <consortium name="NISC Comparative Sequencing Program"/>
            <person name="Wegmann U."/>
            <person name="Louis P."/>
            <person name="Goesmann A."/>
            <person name="Henrissat B."/>
            <person name="Duncan S.H."/>
            <person name="Flint H.J."/>
        </authorList>
    </citation>
    <scope>NUCLEOTIDE SEQUENCE</scope>
    <source>
        <strain evidence="5">JCM 17590</strain>
    </source>
</reference>
<dbReference type="Pfam" id="PF01121">
    <property type="entry name" value="CoaE"/>
    <property type="match status" value="1"/>
</dbReference>
<dbReference type="PANTHER" id="PTHR10695">
    <property type="entry name" value="DEPHOSPHO-COA KINASE-RELATED"/>
    <property type="match status" value="1"/>
</dbReference>
<reference evidence="5" key="2">
    <citation type="submission" date="2023-12" db="EMBL/GenBank/DDBJ databases">
        <authorList>
            <person name="Sun Q."/>
            <person name="Inoue M."/>
        </authorList>
    </citation>
    <scope>NUCLEOTIDE SEQUENCE</scope>
    <source>
        <strain evidence="5">JCM 17590</strain>
    </source>
</reference>
<comment type="caution">
    <text evidence="5">The sequence shown here is derived from an EMBL/GenBank/DDBJ whole genome shotgun (WGS) entry which is preliminary data.</text>
</comment>
<proteinExistence type="inferred from homology"/>
<keyword evidence="2 3" id="KW-0067">ATP-binding</keyword>
<dbReference type="PANTHER" id="PTHR10695:SF46">
    <property type="entry name" value="BIFUNCTIONAL COENZYME A SYNTHASE-RELATED"/>
    <property type="match status" value="1"/>
</dbReference>
<dbReference type="EMBL" id="BAABBV010000001">
    <property type="protein sequence ID" value="GAA4155053.1"/>
    <property type="molecule type" value="Genomic_DNA"/>
</dbReference>
<evidence type="ECO:0000256" key="2">
    <source>
        <dbReference type="ARBA" id="ARBA00022840"/>
    </source>
</evidence>
<dbReference type="InterPro" id="IPR027417">
    <property type="entry name" value="P-loop_NTPase"/>
</dbReference>
<keyword evidence="3" id="KW-0963">Cytoplasm</keyword>
<dbReference type="Proteomes" id="UP001415169">
    <property type="component" value="Unassembled WGS sequence"/>
</dbReference>
<keyword evidence="3" id="KW-0808">Transferase</keyword>
<dbReference type="NCBIfam" id="TIGR00152">
    <property type="entry name" value="dephospho-CoA kinase"/>
    <property type="match status" value="1"/>
</dbReference>
<sequence>MKLIALTGGIASGKSTVSARLAEHGAVILDADKLAREIVEPGQPALAKVVAEFGEHLLLPDGSLDRPALGSIVFNNSAALKTLNDITHPAVWELGQAKLRAIEAEDPNAIVIYDVPLLVEASAARPMQFEKIIVVNARRDERIRRMVADRGMSQAEAEARVGAQATDAERLAMADYVLDNDGTREELLDAVDELWATLSA</sequence>
<organism evidence="5 6">
    <name type="scientific">Gryllotalpicola daejeonensis</name>
    <dbReference type="NCBI Taxonomy" id="993087"/>
    <lineage>
        <taxon>Bacteria</taxon>
        <taxon>Bacillati</taxon>
        <taxon>Actinomycetota</taxon>
        <taxon>Actinomycetes</taxon>
        <taxon>Micrococcales</taxon>
        <taxon>Microbacteriaceae</taxon>
        <taxon>Gryllotalpicola</taxon>
    </lineage>
</organism>
<comment type="catalytic activity">
    <reaction evidence="3">
        <text>3'-dephospho-CoA + ATP = ADP + CoA + H(+)</text>
        <dbReference type="Rhea" id="RHEA:18245"/>
        <dbReference type="ChEBI" id="CHEBI:15378"/>
        <dbReference type="ChEBI" id="CHEBI:30616"/>
        <dbReference type="ChEBI" id="CHEBI:57287"/>
        <dbReference type="ChEBI" id="CHEBI:57328"/>
        <dbReference type="ChEBI" id="CHEBI:456216"/>
        <dbReference type="EC" id="2.7.1.24"/>
    </reaction>
</comment>
<evidence type="ECO:0000313" key="5">
    <source>
        <dbReference type="EMBL" id="GAA4155053.1"/>
    </source>
</evidence>
<dbReference type="CDD" id="cd02022">
    <property type="entry name" value="DPCK"/>
    <property type="match status" value="1"/>
</dbReference>
<protein>
    <recommendedName>
        <fullName evidence="3 4">Dephospho-CoA kinase</fullName>
        <ecNumber evidence="3 4">2.7.1.24</ecNumber>
    </recommendedName>
    <alternativeName>
        <fullName evidence="3">Dephosphocoenzyme A kinase</fullName>
    </alternativeName>
</protein>
<dbReference type="Gene3D" id="3.40.50.300">
    <property type="entry name" value="P-loop containing nucleotide triphosphate hydrolases"/>
    <property type="match status" value="1"/>
</dbReference>
<accession>A0ABP7ZEC1</accession>
<gene>
    <name evidence="3" type="primary">coaE</name>
    <name evidence="5" type="ORF">GCM10022286_03510</name>
</gene>
<evidence type="ECO:0000313" key="6">
    <source>
        <dbReference type="Proteomes" id="UP001415169"/>
    </source>
</evidence>
<evidence type="ECO:0000256" key="1">
    <source>
        <dbReference type="ARBA" id="ARBA00022741"/>
    </source>
</evidence>
<keyword evidence="6" id="KW-1185">Reference proteome</keyword>
<dbReference type="EC" id="2.7.1.24" evidence="3 4"/>
<dbReference type="NCBIfam" id="NF002879">
    <property type="entry name" value="PRK03333.1"/>
    <property type="match status" value="1"/>
</dbReference>
<keyword evidence="3" id="KW-0418">Kinase</keyword>
<comment type="similarity">
    <text evidence="3">Belongs to the CoaE family.</text>
</comment>
<comment type="function">
    <text evidence="3">Catalyzes the phosphorylation of the 3'-hydroxyl group of dephosphocoenzyme A to form coenzyme A.</text>
</comment>
<comment type="pathway">
    <text evidence="3">Cofactor biosynthesis; coenzyme A biosynthesis; CoA from (R)-pantothenate: step 5/5.</text>
</comment>
<keyword evidence="3" id="KW-0173">Coenzyme A biosynthesis</keyword>